<dbReference type="RefSeq" id="WP_062627554.1">
    <property type="nucleotide sequence ID" value="NZ_AP018738.1"/>
</dbReference>
<dbReference type="STRING" id="1188319.OYT1_02452"/>
<dbReference type="OrthoDB" id="8566531at2"/>
<evidence type="ECO:0000313" key="2">
    <source>
        <dbReference type="Proteomes" id="UP000033070"/>
    </source>
</evidence>
<dbReference type="Proteomes" id="UP000033070">
    <property type="component" value="Chromosome"/>
</dbReference>
<reference evidence="1 2" key="1">
    <citation type="submission" date="2018-06" db="EMBL/GenBank/DDBJ databases">
        <title>OYT1 Genome Sequencing.</title>
        <authorList>
            <person name="Kato S."/>
            <person name="Itoh T."/>
            <person name="Ohkuma M."/>
        </authorList>
    </citation>
    <scope>NUCLEOTIDE SEQUENCE [LARGE SCALE GENOMIC DNA]</scope>
    <source>
        <strain evidence="1 2">OYT1</strain>
    </source>
</reference>
<sequence>MADLAIVFHWTPADMYPMSLSELMDWRKQARQRNGGDDA</sequence>
<dbReference type="InterPro" id="IPR009493">
    <property type="entry name" value="P2_GpE"/>
</dbReference>
<dbReference type="Pfam" id="PF06528">
    <property type="entry name" value="Phage_P2_GpE"/>
    <property type="match status" value="1"/>
</dbReference>
<gene>
    <name evidence="1" type="ORF">OYT1_ch1602</name>
</gene>
<evidence type="ECO:0008006" key="3">
    <source>
        <dbReference type="Google" id="ProtNLM"/>
    </source>
</evidence>
<proteinExistence type="predicted"/>
<dbReference type="EMBL" id="AP018738">
    <property type="protein sequence ID" value="BBE51149.1"/>
    <property type="molecule type" value="Genomic_DNA"/>
</dbReference>
<keyword evidence="2" id="KW-1185">Reference proteome</keyword>
<dbReference type="KEGG" id="fam:OYT1_ch1602"/>
<accession>A0A2Z6GCU8</accession>
<evidence type="ECO:0000313" key="1">
    <source>
        <dbReference type="EMBL" id="BBE51149.1"/>
    </source>
</evidence>
<protein>
    <recommendedName>
        <fullName evidence="3">GpE family phage tail protein</fullName>
    </recommendedName>
</protein>
<dbReference type="AlphaFoldDB" id="A0A2Z6GCU8"/>
<organism evidence="1 2">
    <name type="scientific">Ferriphaselus amnicola</name>
    <dbReference type="NCBI Taxonomy" id="1188319"/>
    <lineage>
        <taxon>Bacteria</taxon>
        <taxon>Pseudomonadati</taxon>
        <taxon>Pseudomonadota</taxon>
        <taxon>Betaproteobacteria</taxon>
        <taxon>Nitrosomonadales</taxon>
        <taxon>Gallionellaceae</taxon>
        <taxon>Ferriphaselus</taxon>
    </lineage>
</organism>
<name>A0A2Z6GCU8_9PROT</name>